<organism evidence="1 2">
    <name type="scientific">Nocardia cyriacigeorgica</name>
    <dbReference type="NCBI Taxonomy" id="135487"/>
    <lineage>
        <taxon>Bacteria</taxon>
        <taxon>Bacillati</taxon>
        <taxon>Actinomycetota</taxon>
        <taxon>Actinomycetes</taxon>
        <taxon>Mycobacteriales</taxon>
        <taxon>Nocardiaceae</taxon>
        <taxon>Nocardia</taxon>
    </lineage>
</organism>
<sequence length="117" mass="12970">MVLLRERRLLVRRELLGLLLPLLVSALGVLEPDEHADDDHEDEDAENAPEPVDLVALTAASATAAAPGQVRIRGGRPDCSIGPHLRFQTGQYVDELHQRFPPRQARSSRPVPTEHRC</sequence>
<name>A0A5R8NJN5_9NOCA</name>
<proteinExistence type="predicted"/>
<comment type="caution">
    <text evidence="1">The sequence shown here is derived from an EMBL/GenBank/DDBJ whole genome shotgun (WGS) entry which is preliminary data.</text>
</comment>
<evidence type="ECO:0000313" key="1">
    <source>
        <dbReference type="EMBL" id="TLF75764.1"/>
    </source>
</evidence>
<dbReference type="EMBL" id="VBUT01000007">
    <property type="protein sequence ID" value="TLF75764.1"/>
    <property type="molecule type" value="Genomic_DNA"/>
</dbReference>
<evidence type="ECO:0000313" key="2">
    <source>
        <dbReference type="Proteomes" id="UP000306378"/>
    </source>
</evidence>
<gene>
    <name evidence="1" type="ORF">FEK34_18450</name>
</gene>
<dbReference type="AlphaFoldDB" id="A0A5R8NJN5"/>
<protein>
    <submittedName>
        <fullName evidence="1">Uncharacterized protein</fullName>
    </submittedName>
</protein>
<dbReference type="Proteomes" id="UP000306378">
    <property type="component" value="Unassembled WGS sequence"/>
</dbReference>
<accession>A0A5R8NJN5</accession>
<reference evidence="1 2" key="1">
    <citation type="submission" date="2019-05" db="EMBL/GenBank/DDBJ databases">
        <title>Genomes sequences of two Nocardia cyriacigeorgica environmental isolates, type strains Nocardia asteroides ATCC 19247 and Nocardia cyriacigeorgica DSM 44484.</title>
        <authorList>
            <person name="Vautrin F."/>
            <person name="Bergeron E."/>
            <person name="Dubost A."/>
            <person name="Abrouk D."/>
            <person name="Rodriguez Nava V."/>
            <person name="Pujic P."/>
        </authorList>
    </citation>
    <scope>NUCLEOTIDE SEQUENCE [LARGE SCALE GENOMIC DNA]</scope>
    <source>
        <strain evidence="1 2">EML 446</strain>
    </source>
</reference>
<dbReference type="RefSeq" id="WP_138449223.1">
    <property type="nucleotide sequence ID" value="NZ_VBUT01000007.1"/>
</dbReference>